<feature type="compositionally biased region" description="Basic and acidic residues" evidence="1">
    <location>
        <begin position="19"/>
        <end position="46"/>
    </location>
</feature>
<evidence type="ECO:0000313" key="3">
    <source>
        <dbReference type="Proteomes" id="UP000321490"/>
    </source>
</evidence>
<reference evidence="2 3" key="1">
    <citation type="submission" date="2019-07" db="EMBL/GenBank/DDBJ databases">
        <title>R&amp;d 2014.</title>
        <authorList>
            <person name="Klenk H.-P."/>
        </authorList>
    </citation>
    <scope>NUCLEOTIDE SEQUENCE [LARGE SCALE GENOMIC DNA]</scope>
    <source>
        <strain evidence="2 3">DSM 45764</strain>
    </source>
</reference>
<evidence type="ECO:0000256" key="1">
    <source>
        <dbReference type="SAM" id="MobiDB-lite"/>
    </source>
</evidence>
<dbReference type="AlphaFoldDB" id="A0A562INT2"/>
<dbReference type="OrthoDB" id="4480068at2"/>
<comment type="caution">
    <text evidence="2">The sequence shown here is derived from an EMBL/GenBank/DDBJ whole genome shotgun (WGS) entry which is preliminary data.</text>
</comment>
<dbReference type="EMBL" id="VLKF01000001">
    <property type="protein sequence ID" value="TWH72562.1"/>
    <property type="molecule type" value="Genomic_DNA"/>
</dbReference>
<accession>A0A562INT2</accession>
<evidence type="ECO:0000313" key="2">
    <source>
        <dbReference type="EMBL" id="TWH72562.1"/>
    </source>
</evidence>
<proteinExistence type="predicted"/>
<gene>
    <name evidence="2" type="ORF">JD78_01078</name>
</gene>
<organism evidence="2 3">
    <name type="scientific">Modestobacter roseus</name>
    <dbReference type="NCBI Taxonomy" id="1181884"/>
    <lineage>
        <taxon>Bacteria</taxon>
        <taxon>Bacillati</taxon>
        <taxon>Actinomycetota</taxon>
        <taxon>Actinomycetes</taxon>
        <taxon>Geodermatophilales</taxon>
        <taxon>Geodermatophilaceae</taxon>
        <taxon>Modestobacter</taxon>
    </lineage>
</organism>
<dbReference type="Proteomes" id="UP000321490">
    <property type="component" value="Unassembled WGS sequence"/>
</dbReference>
<sequence length="67" mass="7472">MTSPHDEPTLDDVITPEEPAPRDRTEHAKDPHLSDEVLEHRTELERQAVQSDDADPAGAYEHDATEG</sequence>
<protein>
    <submittedName>
        <fullName evidence="2">Uncharacterized protein</fullName>
    </submittedName>
</protein>
<name>A0A562INT2_9ACTN</name>
<feature type="region of interest" description="Disordered" evidence="1">
    <location>
        <begin position="1"/>
        <end position="67"/>
    </location>
</feature>
<keyword evidence="3" id="KW-1185">Reference proteome</keyword>
<dbReference type="RefSeq" id="WP_153361857.1">
    <property type="nucleotide sequence ID" value="NZ_ML762519.1"/>
</dbReference>